<accession>A0A2X0KRP4</accession>
<feature type="region of interest" description="Disordered" evidence="1">
    <location>
        <begin position="63"/>
        <end position="85"/>
    </location>
</feature>
<organism evidence="2 3">
    <name type="scientific">Microbotryum saponariae</name>
    <dbReference type="NCBI Taxonomy" id="289078"/>
    <lineage>
        <taxon>Eukaryota</taxon>
        <taxon>Fungi</taxon>
        <taxon>Dikarya</taxon>
        <taxon>Basidiomycota</taxon>
        <taxon>Pucciniomycotina</taxon>
        <taxon>Microbotryomycetes</taxon>
        <taxon>Microbotryales</taxon>
        <taxon>Microbotryaceae</taxon>
        <taxon>Microbotryum</taxon>
    </lineage>
</organism>
<evidence type="ECO:0000256" key="1">
    <source>
        <dbReference type="SAM" id="MobiDB-lite"/>
    </source>
</evidence>
<dbReference type="AlphaFoldDB" id="A0A2X0KRP4"/>
<protein>
    <submittedName>
        <fullName evidence="2">BZ3500_MvSof-1268-A1-R1_Chr2-1g04677 protein</fullName>
    </submittedName>
</protein>
<keyword evidence="3" id="KW-1185">Reference proteome</keyword>
<dbReference type="EMBL" id="FMWP01000012">
    <property type="protein sequence ID" value="SCZ88851.1"/>
    <property type="molecule type" value="Genomic_DNA"/>
</dbReference>
<evidence type="ECO:0000313" key="3">
    <source>
        <dbReference type="Proteomes" id="UP000249723"/>
    </source>
</evidence>
<feature type="compositionally biased region" description="Polar residues" evidence="1">
    <location>
        <begin position="75"/>
        <end position="85"/>
    </location>
</feature>
<reference evidence="3" key="1">
    <citation type="submission" date="2016-10" db="EMBL/GenBank/DDBJ databases">
        <authorList>
            <person name="Jeantristanb JTB J.-T."/>
            <person name="Ricardo R."/>
        </authorList>
    </citation>
    <scope>NUCLEOTIDE SEQUENCE [LARGE SCALE GENOMIC DNA]</scope>
</reference>
<name>A0A2X0KRP4_9BASI</name>
<evidence type="ECO:0000313" key="2">
    <source>
        <dbReference type="EMBL" id="SCZ88851.1"/>
    </source>
</evidence>
<dbReference type="Proteomes" id="UP000249723">
    <property type="component" value="Unassembled WGS sequence"/>
</dbReference>
<gene>
    <name evidence="2" type="ORF">BZ3500_MVSOF-1268-A1-R1_CHR2-1G04677</name>
</gene>
<proteinExistence type="predicted"/>
<sequence>MWLPSIIQLLPEPRCHLQTFTSRLLYDNLHAARRAEGSRDVGIASPFFSLLLFTPYPSHLIPSPPRARDVRSGRRGSSATNTGSRNACRMQHSYEFDNFLQHVLFEGQPSSCFFTVSCGRIDFVRLRIRVIGTLNKTASGRVNCGSPSRGRSSTARFGSWQEIRSNAFPLFHGSVRWSDRRVGRGSEAMPSRYSTSSPAQIVDACIMNGDFWGDLSTDMRLLAAADRMTETERAKAIRR</sequence>